<gene>
    <name evidence="2" type="ORF">LTR32_007388</name>
</gene>
<feature type="signal peptide" evidence="1">
    <location>
        <begin position="1"/>
        <end position="22"/>
    </location>
</feature>
<evidence type="ECO:0000313" key="2">
    <source>
        <dbReference type="EMBL" id="KAK5139511.1"/>
    </source>
</evidence>
<name>A0ABR0KXD8_9PEZI</name>
<evidence type="ECO:0000256" key="1">
    <source>
        <dbReference type="SAM" id="SignalP"/>
    </source>
</evidence>
<keyword evidence="1" id="KW-0732">Signal</keyword>
<organism evidence="2 3">
    <name type="scientific">Rachicladosporium monterosium</name>
    <dbReference type="NCBI Taxonomy" id="1507873"/>
    <lineage>
        <taxon>Eukaryota</taxon>
        <taxon>Fungi</taxon>
        <taxon>Dikarya</taxon>
        <taxon>Ascomycota</taxon>
        <taxon>Pezizomycotina</taxon>
        <taxon>Dothideomycetes</taxon>
        <taxon>Dothideomycetidae</taxon>
        <taxon>Cladosporiales</taxon>
        <taxon>Cladosporiaceae</taxon>
        <taxon>Rachicladosporium</taxon>
    </lineage>
</organism>
<comment type="caution">
    <text evidence="2">The sequence shown here is derived from an EMBL/GenBank/DDBJ whole genome shotgun (WGS) entry which is preliminary data.</text>
</comment>
<evidence type="ECO:0000313" key="3">
    <source>
        <dbReference type="Proteomes" id="UP001308179"/>
    </source>
</evidence>
<dbReference type="Proteomes" id="UP001308179">
    <property type="component" value="Unassembled WGS sequence"/>
</dbReference>
<accession>A0ABR0KXD8</accession>
<dbReference type="EMBL" id="JAVRRR010001135">
    <property type="protein sequence ID" value="KAK5139511.1"/>
    <property type="molecule type" value="Genomic_DNA"/>
</dbReference>
<reference evidence="2 3" key="1">
    <citation type="submission" date="2023-08" db="EMBL/GenBank/DDBJ databases">
        <title>Black Yeasts Isolated from many extreme environments.</title>
        <authorList>
            <person name="Coleine C."/>
            <person name="Stajich J.E."/>
            <person name="Selbmann L."/>
        </authorList>
    </citation>
    <scope>NUCLEOTIDE SEQUENCE [LARGE SCALE GENOMIC DNA]</scope>
    <source>
        <strain evidence="2 3">CCFEE 5386</strain>
    </source>
</reference>
<protein>
    <recommendedName>
        <fullName evidence="4">Peptidase A1 domain-containing protein</fullName>
    </recommendedName>
</protein>
<proteinExistence type="predicted"/>
<feature type="non-terminal residue" evidence="2">
    <location>
        <position position="181"/>
    </location>
</feature>
<sequence>MHHHGLARRLLALIAATTITTAQVLPYTPTKVLLRPNASYAYVFQASTQGTGQSRLSTLPFNNPVSSAAGWQDDTVSGTLPFLRDDALVPYTPVIDALGGITVFAGNCSEGAGGAEVWYFAVDEGTLFGNGTWTRHNTSSQGLGSTTTALAGANFLASGIAFSEVLGGSYNDTNLFVFGGM</sequence>
<feature type="chain" id="PRO_5046341030" description="Peptidase A1 domain-containing protein" evidence="1">
    <location>
        <begin position="23"/>
        <end position="181"/>
    </location>
</feature>
<evidence type="ECO:0008006" key="4">
    <source>
        <dbReference type="Google" id="ProtNLM"/>
    </source>
</evidence>
<keyword evidence="3" id="KW-1185">Reference proteome</keyword>